<dbReference type="EMBL" id="JAHZIJ010000009">
    <property type="protein sequence ID" value="MBW7475861.1"/>
    <property type="molecule type" value="Genomic_DNA"/>
</dbReference>
<proteinExistence type="predicted"/>
<evidence type="ECO:0000313" key="2">
    <source>
        <dbReference type="Proteomes" id="UP000812277"/>
    </source>
</evidence>
<organism evidence="1 2">
    <name type="scientific">Paenibacillus oenotherae</name>
    <dbReference type="NCBI Taxonomy" id="1435645"/>
    <lineage>
        <taxon>Bacteria</taxon>
        <taxon>Bacillati</taxon>
        <taxon>Bacillota</taxon>
        <taxon>Bacilli</taxon>
        <taxon>Bacillales</taxon>
        <taxon>Paenibacillaceae</taxon>
        <taxon>Paenibacillus</taxon>
    </lineage>
</organism>
<comment type="caution">
    <text evidence="1">The sequence shown here is derived from an EMBL/GenBank/DDBJ whole genome shotgun (WGS) entry which is preliminary data.</text>
</comment>
<name>A0ABS7D7K9_9BACL</name>
<sequence length="182" mass="21288">MSYYFQICATERYQELYITFLLEHYSELNLPYSFPVALSYMASPVLMREEAILCFDQNDEIAGALGFIYGTGEQQYQDVHVVQLQVVFLQEEHRGTRLFLEGLQYLAQYLAALERKITEIRFWAPSQSELRQLFGKLAERVASSKTEGGEIDAYRASLDQWLAYGRRFRHEIYFDTCRGNKS</sequence>
<gene>
    <name evidence="1" type="ORF">K0T92_14030</name>
</gene>
<reference evidence="1 2" key="1">
    <citation type="submission" date="2021-07" db="EMBL/GenBank/DDBJ databases">
        <title>Paenibacillus radiodurans sp. nov., isolated from the southeastern edge of Tengger Desert.</title>
        <authorList>
            <person name="Zhang G."/>
        </authorList>
    </citation>
    <scope>NUCLEOTIDE SEQUENCE [LARGE SCALE GENOMIC DNA]</scope>
    <source>
        <strain evidence="1 2">DT7-4</strain>
    </source>
</reference>
<protein>
    <recommendedName>
        <fullName evidence="3">N-acetyltransferase domain-containing protein</fullName>
    </recommendedName>
</protein>
<dbReference type="RefSeq" id="WP_219873103.1">
    <property type="nucleotide sequence ID" value="NZ_JAHZIJ010000009.1"/>
</dbReference>
<accession>A0ABS7D7K9</accession>
<dbReference type="Proteomes" id="UP000812277">
    <property type="component" value="Unassembled WGS sequence"/>
</dbReference>
<evidence type="ECO:0008006" key="3">
    <source>
        <dbReference type="Google" id="ProtNLM"/>
    </source>
</evidence>
<keyword evidence="2" id="KW-1185">Reference proteome</keyword>
<evidence type="ECO:0000313" key="1">
    <source>
        <dbReference type="EMBL" id="MBW7475861.1"/>
    </source>
</evidence>